<dbReference type="AlphaFoldDB" id="A0A1Y2I473"/>
<sequence length="106" mass="12037">MCLFLFPVYSFLPYLNTYIFVHFEILRLCATSRHPNKTNPVLLVRTCFHLFSYVVKPQLNLPMHRTSLAATFFSAAVPLCDLLPELSATVGSLYVVSIIRVAPTCR</sequence>
<organism evidence="1 2">
    <name type="scientific">Catenaria anguillulae PL171</name>
    <dbReference type="NCBI Taxonomy" id="765915"/>
    <lineage>
        <taxon>Eukaryota</taxon>
        <taxon>Fungi</taxon>
        <taxon>Fungi incertae sedis</taxon>
        <taxon>Blastocladiomycota</taxon>
        <taxon>Blastocladiomycetes</taxon>
        <taxon>Blastocladiales</taxon>
        <taxon>Catenariaceae</taxon>
        <taxon>Catenaria</taxon>
    </lineage>
</organism>
<dbReference type="EMBL" id="MCFL01000001">
    <property type="protein sequence ID" value="ORZ41675.1"/>
    <property type="molecule type" value="Genomic_DNA"/>
</dbReference>
<proteinExistence type="predicted"/>
<evidence type="ECO:0000313" key="1">
    <source>
        <dbReference type="EMBL" id="ORZ41675.1"/>
    </source>
</evidence>
<reference evidence="1 2" key="1">
    <citation type="submission" date="2016-07" db="EMBL/GenBank/DDBJ databases">
        <title>Pervasive Adenine N6-methylation of Active Genes in Fungi.</title>
        <authorList>
            <consortium name="DOE Joint Genome Institute"/>
            <person name="Mondo S.J."/>
            <person name="Dannebaum R.O."/>
            <person name="Kuo R.C."/>
            <person name="Labutti K."/>
            <person name="Haridas S."/>
            <person name="Kuo A."/>
            <person name="Salamov A."/>
            <person name="Ahrendt S.R."/>
            <person name="Lipzen A."/>
            <person name="Sullivan W."/>
            <person name="Andreopoulos W.B."/>
            <person name="Clum A."/>
            <person name="Lindquist E."/>
            <person name="Daum C."/>
            <person name="Ramamoorthy G.K."/>
            <person name="Gryganskyi A."/>
            <person name="Culley D."/>
            <person name="Magnuson J.K."/>
            <person name="James T.Y."/>
            <person name="O'Malley M.A."/>
            <person name="Stajich J.E."/>
            <person name="Spatafora J.W."/>
            <person name="Visel A."/>
            <person name="Grigoriev I.V."/>
        </authorList>
    </citation>
    <scope>NUCLEOTIDE SEQUENCE [LARGE SCALE GENOMIC DNA]</scope>
    <source>
        <strain evidence="1 2">PL171</strain>
    </source>
</reference>
<protein>
    <submittedName>
        <fullName evidence="1">Uncharacterized protein</fullName>
    </submittedName>
</protein>
<dbReference type="Proteomes" id="UP000193411">
    <property type="component" value="Unassembled WGS sequence"/>
</dbReference>
<evidence type="ECO:0000313" key="2">
    <source>
        <dbReference type="Proteomes" id="UP000193411"/>
    </source>
</evidence>
<accession>A0A1Y2I473</accession>
<name>A0A1Y2I473_9FUNG</name>
<gene>
    <name evidence="1" type="ORF">BCR44DRAFT_1011596</name>
</gene>
<comment type="caution">
    <text evidence="1">The sequence shown here is derived from an EMBL/GenBank/DDBJ whole genome shotgun (WGS) entry which is preliminary data.</text>
</comment>
<keyword evidence="2" id="KW-1185">Reference proteome</keyword>